<protein>
    <submittedName>
        <fullName evidence="2">Uncharacterized protein</fullName>
    </submittedName>
</protein>
<comment type="caution">
    <text evidence="2">The sequence shown here is derived from an EMBL/GenBank/DDBJ whole genome shotgun (WGS) entry which is preliminary data.</text>
</comment>
<dbReference type="AlphaFoldDB" id="A0A849BM50"/>
<feature type="compositionally biased region" description="Pro residues" evidence="1">
    <location>
        <begin position="11"/>
        <end position="22"/>
    </location>
</feature>
<feature type="compositionally biased region" description="Basic and acidic residues" evidence="1">
    <location>
        <begin position="1"/>
        <end position="10"/>
    </location>
</feature>
<evidence type="ECO:0000313" key="2">
    <source>
        <dbReference type="EMBL" id="NNH22413.1"/>
    </source>
</evidence>
<sequence length="210" mass="20714">MTTTPTDERPAPPAPRGEPGAPPSTGAAGGGPARHVLGLLTPHLRRPAEVDHAAASVAAVAGLPSGSLVGSSLVLASSGSPQHLGLVVLAPEPLPAEVATAVAAAAGAEAGGAWVAARAAAGTVDRVAVFPGREDLVGVLAARDLLALSAVEALVGLGGLAVPPDAVVDTRGHVRPRLADGRLVLDVQPSRGGRWVPFEPPVQHACCSAH</sequence>
<feature type="region of interest" description="Disordered" evidence="1">
    <location>
        <begin position="1"/>
        <end position="35"/>
    </location>
</feature>
<organism evidence="2 3">
    <name type="scientific">Pseudokineococcus marinus</name>
    <dbReference type="NCBI Taxonomy" id="351215"/>
    <lineage>
        <taxon>Bacteria</taxon>
        <taxon>Bacillati</taxon>
        <taxon>Actinomycetota</taxon>
        <taxon>Actinomycetes</taxon>
        <taxon>Kineosporiales</taxon>
        <taxon>Kineosporiaceae</taxon>
        <taxon>Pseudokineococcus</taxon>
    </lineage>
</organism>
<dbReference type="EMBL" id="JABEMA010000039">
    <property type="protein sequence ID" value="NNH22413.1"/>
    <property type="molecule type" value="Genomic_DNA"/>
</dbReference>
<proteinExistence type="predicted"/>
<reference evidence="2 3" key="1">
    <citation type="submission" date="2020-05" db="EMBL/GenBank/DDBJ databases">
        <title>MicrobeNet Type strains.</title>
        <authorList>
            <person name="Nicholson A.C."/>
        </authorList>
    </citation>
    <scope>NUCLEOTIDE SEQUENCE [LARGE SCALE GENOMIC DNA]</scope>
    <source>
        <strain evidence="2 3">JCM 14547</strain>
    </source>
</reference>
<accession>A0A849BM50</accession>
<evidence type="ECO:0000256" key="1">
    <source>
        <dbReference type="SAM" id="MobiDB-lite"/>
    </source>
</evidence>
<dbReference type="Proteomes" id="UP000555552">
    <property type="component" value="Unassembled WGS sequence"/>
</dbReference>
<keyword evidence="3" id="KW-1185">Reference proteome</keyword>
<name>A0A849BM50_9ACTN</name>
<dbReference type="RefSeq" id="WP_171202257.1">
    <property type="nucleotide sequence ID" value="NZ_BAAANP010000012.1"/>
</dbReference>
<gene>
    <name evidence="2" type="ORF">HLB09_04775</name>
</gene>
<evidence type="ECO:0000313" key="3">
    <source>
        <dbReference type="Proteomes" id="UP000555552"/>
    </source>
</evidence>